<evidence type="ECO:0000256" key="5">
    <source>
        <dbReference type="ARBA" id="ARBA00022927"/>
    </source>
</evidence>
<gene>
    <name evidence="7" type="ORF">CTOB1V02_LOCUS3823</name>
</gene>
<reference evidence="7" key="1">
    <citation type="submission" date="2020-11" db="EMBL/GenBank/DDBJ databases">
        <authorList>
            <person name="Tran Van P."/>
        </authorList>
    </citation>
    <scope>NUCLEOTIDE SEQUENCE</scope>
</reference>
<evidence type="ECO:0000256" key="6">
    <source>
        <dbReference type="ARBA" id="ARBA00025010"/>
    </source>
</evidence>
<comment type="function">
    <text evidence="6">Component of the ESCRT-I complex, a regulator of vesicular trafficking process. Required for the sorting of endocytic ubiquitinated cargos into multivesicular bodies. May be involved in cell growth and differentiation.</text>
</comment>
<dbReference type="AlphaFoldDB" id="A0A7R8WBQ1"/>
<evidence type="ECO:0000313" key="7">
    <source>
        <dbReference type="EMBL" id="CAD7225894.1"/>
    </source>
</evidence>
<accession>A0A7R8WBQ1</accession>
<proteinExistence type="inferred from homology"/>
<name>A0A7R8WBQ1_9CRUS</name>
<sequence>MYQAALGSSHPTSPCSAVLDYIKSLPKREIEELNEDPNKLESFLSSFPAFRQWERAREEIRNRIEYQAAVNMEKEPVLTSAYATLQETASEVADTRAECEQLLQKHQALAEKYAPHAIKRSHLLRAKEEKLGSQLQALGNLY</sequence>
<dbReference type="PANTHER" id="PTHR13678:SF25">
    <property type="entry name" value="EG:115C2.5 PROTEIN"/>
    <property type="match status" value="1"/>
</dbReference>
<comment type="subcellular location">
    <subcellularLocation>
        <location evidence="1">Late endosome membrane</location>
        <topology evidence="1">Peripheral membrane protein</topology>
    </subcellularLocation>
</comment>
<dbReference type="PANTHER" id="PTHR13678">
    <property type="entry name" value="VACUOLAR PROTEIN SORTING-ASSOCIATED PROTEIN 37"/>
    <property type="match status" value="1"/>
</dbReference>
<dbReference type="GO" id="GO:0031902">
    <property type="term" value="C:late endosome membrane"/>
    <property type="evidence" value="ECO:0007669"/>
    <property type="project" value="UniProtKB-SubCell"/>
</dbReference>
<organism evidence="7">
    <name type="scientific">Cyprideis torosa</name>
    <dbReference type="NCBI Taxonomy" id="163714"/>
    <lineage>
        <taxon>Eukaryota</taxon>
        <taxon>Metazoa</taxon>
        <taxon>Ecdysozoa</taxon>
        <taxon>Arthropoda</taxon>
        <taxon>Crustacea</taxon>
        <taxon>Oligostraca</taxon>
        <taxon>Ostracoda</taxon>
        <taxon>Podocopa</taxon>
        <taxon>Podocopida</taxon>
        <taxon>Cytherocopina</taxon>
        <taxon>Cytheroidea</taxon>
        <taxon>Cytherideidae</taxon>
        <taxon>Cyprideis</taxon>
    </lineage>
</organism>
<dbReference type="InterPro" id="IPR009851">
    <property type="entry name" value="Mod_r"/>
</dbReference>
<evidence type="ECO:0000256" key="4">
    <source>
        <dbReference type="ARBA" id="ARBA00022753"/>
    </source>
</evidence>
<dbReference type="GO" id="GO:0000813">
    <property type="term" value="C:ESCRT I complex"/>
    <property type="evidence" value="ECO:0007669"/>
    <property type="project" value="TreeGrafter"/>
</dbReference>
<keyword evidence="3" id="KW-0813">Transport</keyword>
<dbReference type="EMBL" id="OB660685">
    <property type="protein sequence ID" value="CAD7225894.1"/>
    <property type="molecule type" value="Genomic_DNA"/>
</dbReference>
<comment type="similarity">
    <text evidence="2">Belongs to the VPS37 family.</text>
</comment>
<dbReference type="GO" id="GO:0006623">
    <property type="term" value="P:protein targeting to vacuole"/>
    <property type="evidence" value="ECO:0007669"/>
    <property type="project" value="TreeGrafter"/>
</dbReference>
<dbReference type="Pfam" id="PF07200">
    <property type="entry name" value="Mod_r"/>
    <property type="match status" value="1"/>
</dbReference>
<evidence type="ECO:0000256" key="2">
    <source>
        <dbReference type="ARBA" id="ARBA00007617"/>
    </source>
</evidence>
<keyword evidence="4" id="KW-0967">Endosome</keyword>
<dbReference type="GO" id="GO:0043162">
    <property type="term" value="P:ubiquitin-dependent protein catabolic process via the multivesicular body sorting pathway"/>
    <property type="evidence" value="ECO:0007669"/>
    <property type="project" value="TreeGrafter"/>
</dbReference>
<evidence type="ECO:0000256" key="1">
    <source>
        <dbReference type="ARBA" id="ARBA00004633"/>
    </source>
</evidence>
<keyword evidence="5" id="KW-0653">Protein transport</keyword>
<protein>
    <submittedName>
        <fullName evidence="7">Uncharacterized protein</fullName>
    </submittedName>
</protein>
<evidence type="ECO:0000256" key="3">
    <source>
        <dbReference type="ARBA" id="ARBA00022448"/>
    </source>
</evidence>
<dbReference type="GO" id="GO:0006612">
    <property type="term" value="P:protein targeting to membrane"/>
    <property type="evidence" value="ECO:0007669"/>
    <property type="project" value="TreeGrafter"/>
</dbReference>